<gene>
    <name evidence="4" type="ORF">C9374_009835</name>
</gene>
<reference evidence="4 5" key="1">
    <citation type="journal article" date="2018" name="BMC Genomics">
        <title>The genome of Naegleria lovaniensis, the basis for a comparative approach to unravel pathogenicity factors of the human pathogenic amoeba N. fowleri.</title>
        <authorList>
            <person name="Liechti N."/>
            <person name="Schurch N."/>
            <person name="Bruggmann R."/>
            <person name="Wittwer M."/>
        </authorList>
    </citation>
    <scope>NUCLEOTIDE SEQUENCE [LARGE SCALE GENOMIC DNA]</scope>
    <source>
        <strain evidence="4 5">ATCC 30569</strain>
    </source>
</reference>
<organism evidence="4 5">
    <name type="scientific">Naegleria lovaniensis</name>
    <name type="common">Amoeba</name>
    <dbReference type="NCBI Taxonomy" id="51637"/>
    <lineage>
        <taxon>Eukaryota</taxon>
        <taxon>Discoba</taxon>
        <taxon>Heterolobosea</taxon>
        <taxon>Tetramitia</taxon>
        <taxon>Eutetramitia</taxon>
        <taxon>Vahlkampfiidae</taxon>
        <taxon>Naegleria</taxon>
    </lineage>
</organism>
<evidence type="ECO:0000256" key="2">
    <source>
        <dbReference type="SAM" id="SignalP"/>
    </source>
</evidence>
<comment type="caution">
    <text evidence="4">The sequence shown here is derived from an EMBL/GenBank/DDBJ whole genome shotgun (WGS) entry which is preliminary data.</text>
</comment>
<dbReference type="RefSeq" id="XP_044544386.1">
    <property type="nucleotide sequence ID" value="XM_044700066.1"/>
</dbReference>
<dbReference type="InterPro" id="IPR005018">
    <property type="entry name" value="DOMON_domain"/>
</dbReference>
<dbReference type="AlphaFoldDB" id="A0AA88GCV1"/>
<evidence type="ECO:0000256" key="1">
    <source>
        <dbReference type="SAM" id="Phobius"/>
    </source>
</evidence>
<dbReference type="Gene3D" id="2.60.40.1210">
    <property type="entry name" value="Cellobiose dehydrogenase, cytochrome domain"/>
    <property type="match status" value="1"/>
</dbReference>
<keyword evidence="1" id="KW-1133">Transmembrane helix</keyword>
<dbReference type="Pfam" id="PF03351">
    <property type="entry name" value="DOMON"/>
    <property type="match status" value="1"/>
</dbReference>
<dbReference type="SUPFAM" id="SSF49344">
    <property type="entry name" value="CBD9-like"/>
    <property type="match status" value="1"/>
</dbReference>
<feature type="signal peptide" evidence="2">
    <location>
        <begin position="1"/>
        <end position="27"/>
    </location>
</feature>
<sequence>MMINSFKLNLALLLLALLCGYVSLINAQTYSNCQMFGSHKVEWTLDETNNRLSARFTINNSGGWGAVGMKNPSDGSGMTGATIVLGYGSGNGTINEYYANGNSQPSRLSTNQFTSATSTTSGSTTTMTYVRSLTRPQNAPSTYYALSKGTKTTLLFAAHSSQQPSSPTNFVAHDAYSIFASGIDFFSTSTCGTPKKSNDGQSSVRNGVMSMMIVALVVFMSFMF</sequence>
<dbReference type="Proteomes" id="UP000816034">
    <property type="component" value="Unassembled WGS sequence"/>
</dbReference>
<feature type="transmembrane region" description="Helical" evidence="1">
    <location>
        <begin position="204"/>
        <end position="223"/>
    </location>
</feature>
<evidence type="ECO:0000313" key="5">
    <source>
        <dbReference type="Proteomes" id="UP000816034"/>
    </source>
</evidence>
<keyword evidence="2" id="KW-0732">Signal</keyword>
<keyword evidence="1" id="KW-0472">Membrane</keyword>
<dbReference type="GeneID" id="68102289"/>
<keyword evidence="1" id="KW-0812">Transmembrane</keyword>
<protein>
    <recommendedName>
        <fullName evidence="3">DOMON domain-containing protein</fullName>
    </recommendedName>
</protein>
<dbReference type="PROSITE" id="PS50836">
    <property type="entry name" value="DOMON"/>
    <property type="match status" value="1"/>
</dbReference>
<feature type="domain" description="DOMON" evidence="3">
    <location>
        <begin position="37"/>
        <end position="159"/>
    </location>
</feature>
<name>A0AA88GCV1_NAELO</name>
<keyword evidence="5" id="KW-1185">Reference proteome</keyword>
<proteinExistence type="predicted"/>
<evidence type="ECO:0000259" key="3">
    <source>
        <dbReference type="PROSITE" id="PS50836"/>
    </source>
</evidence>
<feature type="chain" id="PRO_5041735182" description="DOMON domain-containing protein" evidence="2">
    <location>
        <begin position="28"/>
        <end position="224"/>
    </location>
</feature>
<dbReference type="EMBL" id="PYSW02000039">
    <property type="protein sequence ID" value="KAG2375212.1"/>
    <property type="molecule type" value="Genomic_DNA"/>
</dbReference>
<accession>A0AA88GCV1</accession>
<evidence type="ECO:0000313" key="4">
    <source>
        <dbReference type="EMBL" id="KAG2375212.1"/>
    </source>
</evidence>